<feature type="region of interest" description="Disordered" evidence="1">
    <location>
        <begin position="146"/>
        <end position="165"/>
    </location>
</feature>
<accession>A0A4Z2F2E0</accession>
<evidence type="ECO:0000313" key="2">
    <source>
        <dbReference type="EMBL" id="TNN34844.1"/>
    </source>
</evidence>
<proteinExistence type="predicted"/>
<gene>
    <name evidence="2" type="ORF">EYF80_054991</name>
</gene>
<dbReference type="AlphaFoldDB" id="A0A4Z2F2E0"/>
<protein>
    <submittedName>
        <fullName evidence="2">Uncharacterized protein</fullName>
    </submittedName>
</protein>
<evidence type="ECO:0000313" key="3">
    <source>
        <dbReference type="Proteomes" id="UP000314294"/>
    </source>
</evidence>
<sequence>MEATMWGSMPFTACSSWSATREMLEPSGPRGESVAWNQRHVVVVVVVVVGVVVGVGGCLTRSDGESSESVRFFRMDLVGRLSISSSSLRRRAESSSRNSLRVFSAPSSRPLELLLLALRLLARLALRTTTMRTHLSRRTTMRTPCPILPASVAPGPGGRVPPARRGAAVGVGVEGRPGPGPVVPVTRVGVGLLRRRTSALQLRPVASSRGRGAPAVHLRFPAFNQRTLPVSI</sequence>
<organism evidence="2 3">
    <name type="scientific">Liparis tanakae</name>
    <name type="common">Tanaka's snailfish</name>
    <dbReference type="NCBI Taxonomy" id="230148"/>
    <lineage>
        <taxon>Eukaryota</taxon>
        <taxon>Metazoa</taxon>
        <taxon>Chordata</taxon>
        <taxon>Craniata</taxon>
        <taxon>Vertebrata</taxon>
        <taxon>Euteleostomi</taxon>
        <taxon>Actinopterygii</taxon>
        <taxon>Neopterygii</taxon>
        <taxon>Teleostei</taxon>
        <taxon>Neoteleostei</taxon>
        <taxon>Acanthomorphata</taxon>
        <taxon>Eupercaria</taxon>
        <taxon>Perciformes</taxon>
        <taxon>Cottioidei</taxon>
        <taxon>Cottales</taxon>
        <taxon>Liparidae</taxon>
        <taxon>Liparis</taxon>
    </lineage>
</organism>
<comment type="caution">
    <text evidence="2">The sequence shown here is derived from an EMBL/GenBank/DDBJ whole genome shotgun (WGS) entry which is preliminary data.</text>
</comment>
<name>A0A4Z2F2E0_9TELE</name>
<dbReference type="Proteomes" id="UP000314294">
    <property type="component" value="Unassembled WGS sequence"/>
</dbReference>
<evidence type="ECO:0000256" key="1">
    <source>
        <dbReference type="SAM" id="MobiDB-lite"/>
    </source>
</evidence>
<dbReference type="EMBL" id="SRLO01001880">
    <property type="protein sequence ID" value="TNN34844.1"/>
    <property type="molecule type" value="Genomic_DNA"/>
</dbReference>
<reference evidence="2 3" key="1">
    <citation type="submission" date="2019-03" db="EMBL/GenBank/DDBJ databases">
        <title>First draft genome of Liparis tanakae, snailfish: a comprehensive survey of snailfish specific genes.</title>
        <authorList>
            <person name="Kim W."/>
            <person name="Song I."/>
            <person name="Jeong J.-H."/>
            <person name="Kim D."/>
            <person name="Kim S."/>
            <person name="Ryu S."/>
            <person name="Song J.Y."/>
            <person name="Lee S.K."/>
        </authorList>
    </citation>
    <scope>NUCLEOTIDE SEQUENCE [LARGE SCALE GENOMIC DNA]</scope>
    <source>
        <tissue evidence="2">Muscle</tissue>
    </source>
</reference>
<keyword evidence="3" id="KW-1185">Reference proteome</keyword>